<organism evidence="11 12">
    <name type="scientific">Rubroshorea leprosula</name>
    <dbReference type="NCBI Taxonomy" id="152421"/>
    <lineage>
        <taxon>Eukaryota</taxon>
        <taxon>Viridiplantae</taxon>
        <taxon>Streptophyta</taxon>
        <taxon>Embryophyta</taxon>
        <taxon>Tracheophyta</taxon>
        <taxon>Spermatophyta</taxon>
        <taxon>Magnoliopsida</taxon>
        <taxon>eudicotyledons</taxon>
        <taxon>Gunneridae</taxon>
        <taxon>Pentapetalae</taxon>
        <taxon>rosids</taxon>
        <taxon>malvids</taxon>
        <taxon>Malvales</taxon>
        <taxon>Dipterocarpaceae</taxon>
        <taxon>Rubroshorea</taxon>
    </lineage>
</organism>
<dbReference type="GO" id="GO:0009873">
    <property type="term" value="P:ethylene-activated signaling pathway"/>
    <property type="evidence" value="ECO:0007669"/>
    <property type="project" value="UniProtKB-KW"/>
</dbReference>
<dbReference type="GO" id="GO:0003677">
    <property type="term" value="F:DNA binding"/>
    <property type="evidence" value="ECO:0007669"/>
    <property type="project" value="UniProtKB-KW"/>
</dbReference>
<dbReference type="Pfam" id="PF00847">
    <property type="entry name" value="AP2"/>
    <property type="match status" value="1"/>
</dbReference>
<keyword evidence="6" id="KW-0804">Transcription</keyword>
<evidence type="ECO:0000256" key="3">
    <source>
        <dbReference type="ARBA" id="ARBA00023015"/>
    </source>
</evidence>
<dbReference type="GO" id="GO:0005634">
    <property type="term" value="C:nucleus"/>
    <property type="evidence" value="ECO:0007669"/>
    <property type="project" value="UniProtKB-SubCell"/>
</dbReference>
<evidence type="ECO:0000313" key="12">
    <source>
        <dbReference type="Proteomes" id="UP001054252"/>
    </source>
</evidence>
<dbReference type="InterPro" id="IPR050913">
    <property type="entry name" value="AP2/ERF_ERF"/>
</dbReference>
<keyword evidence="12" id="KW-1185">Reference proteome</keyword>
<accession>A0AAV5LPU5</accession>
<comment type="subcellular location">
    <subcellularLocation>
        <location evidence="1">Nucleus</location>
    </subcellularLocation>
</comment>
<dbReference type="Proteomes" id="UP001054252">
    <property type="component" value="Unassembled WGS sequence"/>
</dbReference>
<dbReference type="InterPro" id="IPR001471">
    <property type="entry name" value="AP2/ERF_dom"/>
</dbReference>
<dbReference type="Gene3D" id="3.30.730.10">
    <property type="entry name" value="AP2/ERF domain"/>
    <property type="match status" value="1"/>
</dbReference>
<dbReference type="EMBL" id="BPVZ01000134">
    <property type="protein sequence ID" value="GKV39421.1"/>
    <property type="molecule type" value="Genomic_DNA"/>
</dbReference>
<dbReference type="InterPro" id="IPR016177">
    <property type="entry name" value="DNA-bd_dom_sf"/>
</dbReference>
<sequence>MIFKKEAELELNPARKVRIIYSDPDATDDSSSEEEDVDCYGESAGNQTKKSVRYVKEISLQNLPYECAENCPGLNDTGTKRRRLFPRGVRKRKWGKYAAEIRNPLQKNREWLGTFDTEEEAALAYRRRKMEFEEMMAVEKKKTVAGSEDITNRLFSHPSPSSVLDNSASALLDGAAEYPIEENPAKQRTIKVYKWHKTVKEYKIVKEVACEDSTEEESVIGLWENPTSSQYLSDIWKDEIIIPKVEFQFPEMVQQGNELGQYFGFVNQENEFGHVDMYGEELRHLEENGNYGGFDFAAVSELDLDTQDVAWIDDILNLDC</sequence>
<evidence type="ECO:0000313" key="11">
    <source>
        <dbReference type="EMBL" id="GKV39421.1"/>
    </source>
</evidence>
<keyword evidence="3" id="KW-0805">Transcription regulation</keyword>
<reference evidence="11 12" key="1">
    <citation type="journal article" date="2021" name="Commun. Biol.">
        <title>The genome of Shorea leprosula (Dipterocarpaceae) highlights the ecological relevance of drought in aseasonal tropical rainforests.</title>
        <authorList>
            <person name="Ng K.K.S."/>
            <person name="Kobayashi M.J."/>
            <person name="Fawcett J.A."/>
            <person name="Hatakeyama M."/>
            <person name="Paape T."/>
            <person name="Ng C.H."/>
            <person name="Ang C.C."/>
            <person name="Tnah L.H."/>
            <person name="Lee C.T."/>
            <person name="Nishiyama T."/>
            <person name="Sese J."/>
            <person name="O'Brien M.J."/>
            <person name="Copetti D."/>
            <person name="Mohd Noor M.I."/>
            <person name="Ong R.C."/>
            <person name="Putra M."/>
            <person name="Sireger I.Z."/>
            <person name="Indrioko S."/>
            <person name="Kosugi Y."/>
            <person name="Izuno A."/>
            <person name="Isagi Y."/>
            <person name="Lee S.L."/>
            <person name="Shimizu K.K."/>
        </authorList>
    </citation>
    <scope>NUCLEOTIDE SEQUENCE [LARGE SCALE GENOMIC DNA]</scope>
    <source>
        <strain evidence="11">214</strain>
    </source>
</reference>
<dbReference type="SMART" id="SM00380">
    <property type="entry name" value="AP2"/>
    <property type="match status" value="1"/>
</dbReference>
<dbReference type="CDD" id="cd00018">
    <property type="entry name" value="AP2"/>
    <property type="match status" value="1"/>
</dbReference>
<dbReference type="AlphaFoldDB" id="A0AAV5LPU5"/>
<protein>
    <recommendedName>
        <fullName evidence="10">AP2/ERF domain-containing protein</fullName>
    </recommendedName>
</protein>
<dbReference type="InterPro" id="IPR036955">
    <property type="entry name" value="AP2/ERF_dom_sf"/>
</dbReference>
<keyword evidence="2" id="KW-0936">Ethylene signaling pathway</keyword>
<evidence type="ECO:0000256" key="4">
    <source>
        <dbReference type="ARBA" id="ARBA00023125"/>
    </source>
</evidence>
<feature type="compositionally biased region" description="Acidic residues" evidence="9">
    <location>
        <begin position="25"/>
        <end position="39"/>
    </location>
</feature>
<name>A0AAV5LPU5_9ROSI</name>
<keyword evidence="7" id="KW-0539">Nucleus</keyword>
<dbReference type="GO" id="GO:0003700">
    <property type="term" value="F:DNA-binding transcription factor activity"/>
    <property type="evidence" value="ECO:0007669"/>
    <property type="project" value="InterPro"/>
</dbReference>
<comment type="similarity">
    <text evidence="8">Belongs to the AP2/ERF transcription factor family. ERF subfamily.</text>
</comment>
<feature type="domain" description="AP2/ERF" evidence="10">
    <location>
        <begin position="85"/>
        <end position="142"/>
    </location>
</feature>
<keyword evidence="4" id="KW-0238">DNA-binding</keyword>
<dbReference type="PANTHER" id="PTHR31194">
    <property type="entry name" value="SHN SHINE , DNA BINDING / TRANSCRIPTION FACTOR"/>
    <property type="match status" value="1"/>
</dbReference>
<evidence type="ECO:0000256" key="8">
    <source>
        <dbReference type="ARBA" id="ARBA00024343"/>
    </source>
</evidence>
<evidence type="ECO:0000256" key="9">
    <source>
        <dbReference type="SAM" id="MobiDB-lite"/>
    </source>
</evidence>
<keyword evidence="5" id="KW-0010">Activator</keyword>
<dbReference type="PRINTS" id="PR00367">
    <property type="entry name" value="ETHRSPELEMNT"/>
</dbReference>
<dbReference type="PROSITE" id="PS51032">
    <property type="entry name" value="AP2_ERF"/>
    <property type="match status" value="1"/>
</dbReference>
<gene>
    <name evidence="11" type="ORF">SLEP1_g47186</name>
</gene>
<comment type="caution">
    <text evidence="11">The sequence shown here is derived from an EMBL/GenBank/DDBJ whole genome shotgun (WGS) entry which is preliminary data.</text>
</comment>
<dbReference type="PANTHER" id="PTHR31194:SF62">
    <property type="entry name" value="ETHYLENE-RESPONSIVE TRANSCRIPTION FACTOR ERF118"/>
    <property type="match status" value="1"/>
</dbReference>
<evidence type="ECO:0000256" key="6">
    <source>
        <dbReference type="ARBA" id="ARBA00023163"/>
    </source>
</evidence>
<evidence type="ECO:0000259" key="10">
    <source>
        <dbReference type="PROSITE" id="PS51032"/>
    </source>
</evidence>
<evidence type="ECO:0000256" key="2">
    <source>
        <dbReference type="ARBA" id="ARBA00022745"/>
    </source>
</evidence>
<dbReference type="SUPFAM" id="SSF54171">
    <property type="entry name" value="DNA-binding domain"/>
    <property type="match status" value="1"/>
</dbReference>
<evidence type="ECO:0000256" key="1">
    <source>
        <dbReference type="ARBA" id="ARBA00004123"/>
    </source>
</evidence>
<evidence type="ECO:0000256" key="7">
    <source>
        <dbReference type="ARBA" id="ARBA00023242"/>
    </source>
</evidence>
<proteinExistence type="inferred from homology"/>
<feature type="region of interest" description="Disordered" evidence="9">
    <location>
        <begin position="21"/>
        <end position="43"/>
    </location>
</feature>
<evidence type="ECO:0000256" key="5">
    <source>
        <dbReference type="ARBA" id="ARBA00023159"/>
    </source>
</evidence>